<dbReference type="Pfam" id="PF16925">
    <property type="entry name" value="TetR_C_13"/>
    <property type="match status" value="1"/>
</dbReference>
<evidence type="ECO:0000313" key="5">
    <source>
        <dbReference type="EMBL" id="VAV86426.1"/>
    </source>
</evidence>
<evidence type="ECO:0000256" key="1">
    <source>
        <dbReference type="ARBA" id="ARBA00023015"/>
    </source>
</evidence>
<name>A0A3B0RBW4_9ZZZZ</name>
<accession>A0A3B0RBW4</accession>
<proteinExistence type="predicted"/>
<sequence length="191" mass="20884">MKTSTGKKGEIVNAAKELLLEVGYESMSPRKVLERSGAGQGSLYHHFSGKKHLAQTVLDEVAEELKVEFNKIFKNDKLTPVEKLDLYLAKPRKGLVGCKMGRLSNEKAFVDDDLRQPLEKFFKFALAEIKNQVDQAIKDGVFPADAPADAIAHMVMATIQGGYVLSKSTSDAAAVNISSNGARALLKAYQQ</sequence>
<feature type="domain" description="HTH tetR-type" evidence="4">
    <location>
        <begin position="5"/>
        <end position="65"/>
    </location>
</feature>
<evidence type="ECO:0000256" key="3">
    <source>
        <dbReference type="ARBA" id="ARBA00023163"/>
    </source>
</evidence>
<dbReference type="PROSITE" id="PS50977">
    <property type="entry name" value="HTH_TETR_2"/>
    <property type="match status" value="1"/>
</dbReference>
<dbReference type="PRINTS" id="PR00455">
    <property type="entry name" value="HTHTETR"/>
</dbReference>
<dbReference type="SUPFAM" id="SSF46689">
    <property type="entry name" value="Homeodomain-like"/>
    <property type="match status" value="1"/>
</dbReference>
<dbReference type="PANTHER" id="PTHR47506:SF3">
    <property type="entry name" value="HTH-TYPE TRANSCRIPTIONAL REGULATOR LMRA"/>
    <property type="match status" value="1"/>
</dbReference>
<dbReference type="InterPro" id="IPR011075">
    <property type="entry name" value="TetR_C"/>
</dbReference>
<dbReference type="PANTHER" id="PTHR47506">
    <property type="entry name" value="TRANSCRIPTIONAL REGULATORY PROTEIN"/>
    <property type="match status" value="1"/>
</dbReference>
<protein>
    <submittedName>
        <fullName evidence="5">Transcriptional regulator, AcrR family</fullName>
    </submittedName>
</protein>
<reference evidence="5" key="1">
    <citation type="submission" date="2018-06" db="EMBL/GenBank/DDBJ databases">
        <authorList>
            <person name="Zhirakovskaya E."/>
        </authorList>
    </citation>
    <scope>NUCLEOTIDE SEQUENCE</scope>
</reference>
<organism evidence="5">
    <name type="scientific">hydrothermal vent metagenome</name>
    <dbReference type="NCBI Taxonomy" id="652676"/>
    <lineage>
        <taxon>unclassified sequences</taxon>
        <taxon>metagenomes</taxon>
        <taxon>ecological metagenomes</taxon>
    </lineage>
</organism>
<gene>
    <name evidence="5" type="ORF">MNBD_ALPHA08-2122</name>
</gene>
<keyword evidence="2" id="KW-0238">DNA-binding</keyword>
<evidence type="ECO:0000256" key="2">
    <source>
        <dbReference type="ARBA" id="ARBA00023125"/>
    </source>
</evidence>
<keyword evidence="1" id="KW-0805">Transcription regulation</keyword>
<dbReference type="AlphaFoldDB" id="A0A3B0RBW4"/>
<dbReference type="Gene3D" id="1.10.357.10">
    <property type="entry name" value="Tetracycline Repressor, domain 2"/>
    <property type="match status" value="1"/>
</dbReference>
<dbReference type="SUPFAM" id="SSF48498">
    <property type="entry name" value="Tetracyclin repressor-like, C-terminal domain"/>
    <property type="match status" value="1"/>
</dbReference>
<dbReference type="GO" id="GO:0003677">
    <property type="term" value="F:DNA binding"/>
    <property type="evidence" value="ECO:0007669"/>
    <property type="project" value="UniProtKB-KW"/>
</dbReference>
<keyword evidence="3" id="KW-0804">Transcription</keyword>
<dbReference type="EMBL" id="UOEC01000003">
    <property type="protein sequence ID" value="VAV86426.1"/>
    <property type="molecule type" value="Genomic_DNA"/>
</dbReference>
<dbReference type="Pfam" id="PF00440">
    <property type="entry name" value="TetR_N"/>
    <property type="match status" value="1"/>
</dbReference>
<dbReference type="InterPro" id="IPR009057">
    <property type="entry name" value="Homeodomain-like_sf"/>
</dbReference>
<dbReference type="InterPro" id="IPR036271">
    <property type="entry name" value="Tet_transcr_reg_TetR-rel_C_sf"/>
</dbReference>
<dbReference type="InterPro" id="IPR001647">
    <property type="entry name" value="HTH_TetR"/>
</dbReference>
<evidence type="ECO:0000259" key="4">
    <source>
        <dbReference type="PROSITE" id="PS50977"/>
    </source>
</evidence>